<dbReference type="PANTHER" id="PTHR10578:SF107">
    <property type="entry name" value="2-HYDROXYACID OXIDASE 1"/>
    <property type="match status" value="1"/>
</dbReference>
<comment type="cofactor">
    <cofactor evidence="1">
        <name>FMN</name>
        <dbReference type="ChEBI" id="CHEBI:58210"/>
    </cofactor>
</comment>
<evidence type="ECO:0000256" key="3">
    <source>
        <dbReference type="ARBA" id="ARBA00022643"/>
    </source>
</evidence>
<evidence type="ECO:0000256" key="5">
    <source>
        <dbReference type="ARBA" id="ARBA00024042"/>
    </source>
</evidence>
<keyword evidence="4 7" id="KW-0560">Oxidoreductase</keyword>
<dbReference type="InterPro" id="IPR012133">
    <property type="entry name" value="Alpha-hydoxy_acid_DH_FMN"/>
</dbReference>
<keyword evidence="2" id="KW-0285">Flavoprotein</keyword>
<proteinExistence type="inferred from homology"/>
<dbReference type="GO" id="GO:0016491">
    <property type="term" value="F:oxidoreductase activity"/>
    <property type="evidence" value="ECO:0007669"/>
    <property type="project" value="UniProtKB-KW"/>
</dbReference>
<organism evidence="7 8">
    <name type="scientific">Microlunatus capsulatus</name>
    <dbReference type="NCBI Taxonomy" id="99117"/>
    <lineage>
        <taxon>Bacteria</taxon>
        <taxon>Bacillati</taxon>
        <taxon>Actinomycetota</taxon>
        <taxon>Actinomycetes</taxon>
        <taxon>Propionibacteriales</taxon>
        <taxon>Propionibacteriaceae</taxon>
        <taxon>Microlunatus</taxon>
    </lineage>
</organism>
<comment type="similarity">
    <text evidence="5">Belongs to the FMN-dependent alpha-hydroxy acid dehydrogenase family.</text>
</comment>
<keyword evidence="3" id="KW-0288">FMN</keyword>
<accession>A0ABS4Z7D2</accession>
<dbReference type="EC" id="1.1.3.46" evidence="7"/>
<evidence type="ECO:0000256" key="2">
    <source>
        <dbReference type="ARBA" id="ARBA00022630"/>
    </source>
</evidence>
<dbReference type="InterPro" id="IPR037396">
    <property type="entry name" value="FMN_HAD"/>
</dbReference>
<name>A0ABS4Z7D2_9ACTN</name>
<dbReference type="PROSITE" id="PS51349">
    <property type="entry name" value="FMN_HYDROXY_ACID_DH_2"/>
    <property type="match status" value="1"/>
</dbReference>
<dbReference type="CDD" id="cd02809">
    <property type="entry name" value="alpha_hydroxyacid_oxid_FMN"/>
    <property type="match status" value="1"/>
</dbReference>
<comment type="caution">
    <text evidence="7">The sequence shown here is derived from an EMBL/GenBank/DDBJ whole genome shotgun (WGS) entry which is preliminary data.</text>
</comment>
<evidence type="ECO:0000256" key="4">
    <source>
        <dbReference type="ARBA" id="ARBA00023002"/>
    </source>
</evidence>
<evidence type="ECO:0000313" key="7">
    <source>
        <dbReference type="EMBL" id="MBP2416630.1"/>
    </source>
</evidence>
<reference evidence="7 8" key="1">
    <citation type="submission" date="2021-03" db="EMBL/GenBank/DDBJ databases">
        <title>Sequencing the genomes of 1000 actinobacteria strains.</title>
        <authorList>
            <person name="Klenk H.-P."/>
        </authorList>
    </citation>
    <scope>NUCLEOTIDE SEQUENCE [LARGE SCALE GENOMIC DNA]</scope>
    <source>
        <strain evidence="7 8">DSM 12936</strain>
    </source>
</reference>
<dbReference type="PANTHER" id="PTHR10578">
    <property type="entry name" value="S -2-HYDROXY-ACID OXIDASE-RELATED"/>
    <property type="match status" value="1"/>
</dbReference>
<evidence type="ECO:0000313" key="8">
    <source>
        <dbReference type="Proteomes" id="UP000758168"/>
    </source>
</evidence>
<dbReference type="Proteomes" id="UP000758168">
    <property type="component" value="Unassembled WGS sequence"/>
</dbReference>
<keyword evidence="8" id="KW-1185">Reference proteome</keyword>
<evidence type="ECO:0000259" key="6">
    <source>
        <dbReference type="PROSITE" id="PS51349"/>
    </source>
</evidence>
<evidence type="ECO:0000256" key="1">
    <source>
        <dbReference type="ARBA" id="ARBA00001917"/>
    </source>
</evidence>
<dbReference type="SUPFAM" id="SSF51395">
    <property type="entry name" value="FMN-linked oxidoreductases"/>
    <property type="match status" value="1"/>
</dbReference>
<dbReference type="EMBL" id="JAGIOB010000001">
    <property type="protein sequence ID" value="MBP2416630.1"/>
    <property type="molecule type" value="Genomic_DNA"/>
</dbReference>
<dbReference type="InterPro" id="IPR013785">
    <property type="entry name" value="Aldolase_TIM"/>
</dbReference>
<gene>
    <name evidence="7" type="ORF">JOF54_001552</name>
</gene>
<dbReference type="Gene3D" id="3.20.20.70">
    <property type="entry name" value="Aldolase class I"/>
    <property type="match status" value="1"/>
</dbReference>
<dbReference type="PIRSF" id="PIRSF000138">
    <property type="entry name" value="Al-hdrx_acd_dh"/>
    <property type="match status" value="1"/>
</dbReference>
<sequence length="360" mass="36642">MSAPLTSAPGVHDVRPDPVVGFDYEEQARGLLPPHVSAYYGAAAGSGGGSAEGTADWSAVRFRPRALQDLRTLDTSTTVLGTPVATPVLVAPMAQQLGAHPEGEAVMARAAAASGSLLGVSTNVAVPFSTVAAAGAPWWFQVYVMRDHGLTELLVRRAVDHGARALLLTVDMVALLPASVNPRQWPEGPAKSRLTNLTAAELAAAGPGAVDMDAGISLATIGWLREISGLPVLVKGVLRGDDAAACVDAGAAGVIVSTHGGRRLGPSVSAARALPEVVEAVGDAGEVYADSGIRSAEHVAAALALGARAVFVGRPALWALAADGETGVRAVLDGMTGELRQVMTQLGAASLDRITRDLVA</sequence>
<dbReference type="InterPro" id="IPR000262">
    <property type="entry name" value="FMN-dep_DH"/>
</dbReference>
<feature type="domain" description="FMN hydroxy acid dehydrogenase" evidence="6">
    <location>
        <begin position="13"/>
        <end position="360"/>
    </location>
</feature>
<dbReference type="RefSeq" id="WP_210054487.1">
    <property type="nucleotide sequence ID" value="NZ_BAAAMH010000015.1"/>
</dbReference>
<dbReference type="Pfam" id="PF01070">
    <property type="entry name" value="FMN_dh"/>
    <property type="match status" value="1"/>
</dbReference>
<protein>
    <submittedName>
        <fullName evidence="7">4-hydroxymandelate oxidase</fullName>
        <ecNumber evidence="7">1.1.3.46</ecNumber>
    </submittedName>
</protein>